<feature type="domain" description="DUF4301" evidence="1">
    <location>
        <begin position="4"/>
        <end position="515"/>
    </location>
</feature>
<accession>A0A4P8LA48</accession>
<dbReference type="Pfam" id="PF14134">
    <property type="entry name" value="DUF4301"/>
    <property type="match status" value="1"/>
</dbReference>
<dbReference type="EMBL" id="CP040098">
    <property type="protein sequence ID" value="QCQ23532.1"/>
    <property type="molecule type" value="Genomic_DNA"/>
</dbReference>
<dbReference type="Proteomes" id="UP000298602">
    <property type="component" value="Chromosome"/>
</dbReference>
<organism evidence="2 3">
    <name type="scientific">Desulfoglaeba alkanexedens ALDC</name>
    <dbReference type="NCBI Taxonomy" id="980445"/>
    <lineage>
        <taxon>Bacteria</taxon>
        <taxon>Pseudomonadati</taxon>
        <taxon>Thermodesulfobacteriota</taxon>
        <taxon>Syntrophobacteria</taxon>
        <taxon>Syntrophobacterales</taxon>
        <taxon>Syntrophobacteraceae</taxon>
        <taxon>Desulfoglaeba</taxon>
    </lineage>
</organism>
<dbReference type="InterPro" id="IPR029044">
    <property type="entry name" value="Nucleotide-diphossugar_trans"/>
</dbReference>
<gene>
    <name evidence="2" type="ORF">FDQ92_10335</name>
</gene>
<dbReference type="InterPro" id="IPR025393">
    <property type="entry name" value="DUF4301"/>
</dbReference>
<evidence type="ECO:0000313" key="3">
    <source>
        <dbReference type="Proteomes" id="UP000298602"/>
    </source>
</evidence>
<reference evidence="2 3" key="2">
    <citation type="submission" date="2019-05" db="EMBL/GenBank/DDBJ databases">
        <authorList>
            <person name="Suflita J.M."/>
            <person name="Marks C.R."/>
        </authorList>
    </citation>
    <scope>NUCLEOTIDE SEQUENCE [LARGE SCALE GENOMIC DNA]</scope>
    <source>
        <strain evidence="2 3">ALDC</strain>
    </source>
</reference>
<dbReference type="KEGG" id="dax:FDQ92_10335"/>
<evidence type="ECO:0000259" key="1">
    <source>
        <dbReference type="Pfam" id="PF14134"/>
    </source>
</evidence>
<sequence>MFSEEDRRFMTSLGIDERRVLEQLTMFEKGARFARLDRPCTLGDGILQVPAERRPHYEVLHAEAASAGRFSWFVPASGAATRMFQALFKVFKESPPPSRDAMERRARQGDRDAAAFLEFVENAHRFAFYNDWKNAMARCGLDLESELAAGRYATALEFLLTERGLHYGYLPKALLKFHAYPDGARTAFEEHLVEAISIVKDGHGVCRQHFTVSPEHEALFRELARVAAASYGRKYGAVFEITFSHQSPGTQTLAVDRDNRPVRDAGGRLVFRPCGHGALLGNLNDLQADVVFIKNIDNVVPDHLKGATIAWKKVLAGVLLDIQQRAHGFVRALKSDRYAAVLEDAAAFVKETFLCEVPVGGTSREALRDGLLDRLDRPLRVCGMVKNVGAPGGGPFWVQGDDRRLSRQIVEKAQVDWSDESQRAAWEKASHFNPVDLVCAVRDAAGRPYDLMRYRDPQAVLITVKSMEGREVKALELPGLWNGSMAYWNTIFVEVPLETFNPVKTVNDLLRPEHQPG</sequence>
<reference evidence="2 3" key="1">
    <citation type="submission" date="2019-05" db="EMBL/GenBank/DDBJ databases">
        <title>The Complete Genome Sequence of the n-alkane-degrading Desulfoglaeba alkanexedens ALDC reveals multiple alkylsuccinate synthase gene clusters.</title>
        <authorList>
            <person name="Callaghan A.V."/>
            <person name="Davidova I.A."/>
            <person name="Duncan K.E."/>
            <person name="Morris B."/>
            <person name="McInerney M.J."/>
        </authorList>
    </citation>
    <scope>NUCLEOTIDE SEQUENCE [LARGE SCALE GENOMIC DNA]</scope>
    <source>
        <strain evidence="2 3">ALDC</strain>
    </source>
</reference>
<name>A0A4P8LA48_9BACT</name>
<keyword evidence="3" id="KW-1185">Reference proteome</keyword>
<dbReference type="SUPFAM" id="SSF53448">
    <property type="entry name" value="Nucleotide-diphospho-sugar transferases"/>
    <property type="match status" value="1"/>
</dbReference>
<dbReference type="AlphaFoldDB" id="A0A4P8LA48"/>
<dbReference type="OrthoDB" id="5572060at2"/>
<protein>
    <submittedName>
        <fullName evidence="2">DUF4301 family protein</fullName>
    </submittedName>
</protein>
<proteinExistence type="predicted"/>
<evidence type="ECO:0000313" key="2">
    <source>
        <dbReference type="EMBL" id="QCQ23532.1"/>
    </source>
</evidence>